<dbReference type="InterPro" id="IPR018392">
    <property type="entry name" value="LysM"/>
</dbReference>
<feature type="chain" id="PRO_5045274424" evidence="2">
    <location>
        <begin position="28"/>
        <end position="206"/>
    </location>
</feature>
<keyword evidence="5" id="KW-1185">Reference proteome</keyword>
<accession>A0ABN3YEK8</accession>
<reference evidence="4 5" key="1">
    <citation type="journal article" date="2019" name="Int. J. Syst. Evol. Microbiol.">
        <title>The Global Catalogue of Microorganisms (GCM) 10K type strain sequencing project: providing services to taxonomists for standard genome sequencing and annotation.</title>
        <authorList>
            <consortium name="The Broad Institute Genomics Platform"/>
            <consortium name="The Broad Institute Genome Sequencing Center for Infectious Disease"/>
            <person name="Wu L."/>
            <person name="Ma J."/>
        </authorList>
    </citation>
    <scope>NUCLEOTIDE SEQUENCE [LARGE SCALE GENOMIC DNA]</scope>
    <source>
        <strain evidence="4 5">JCM 8736</strain>
    </source>
</reference>
<evidence type="ECO:0000256" key="2">
    <source>
        <dbReference type="SAM" id="SignalP"/>
    </source>
</evidence>
<feature type="signal peptide" evidence="2">
    <location>
        <begin position="1"/>
        <end position="27"/>
    </location>
</feature>
<evidence type="ECO:0000313" key="5">
    <source>
        <dbReference type="Proteomes" id="UP001501577"/>
    </source>
</evidence>
<protein>
    <submittedName>
        <fullName evidence="4">LysM peptidoglycan-binding domain-containing protein</fullName>
    </submittedName>
</protein>
<dbReference type="SUPFAM" id="SSF54106">
    <property type="entry name" value="LysM domain"/>
    <property type="match status" value="1"/>
</dbReference>
<dbReference type="SUPFAM" id="SSF53955">
    <property type="entry name" value="Lysozyme-like"/>
    <property type="match status" value="1"/>
</dbReference>
<evidence type="ECO:0000313" key="4">
    <source>
        <dbReference type="EMBL" id="GAA3026244.1"/>
    </source>
</evidence>
<evidence type="ECO:0000256" key="1">
    <source>
        <dbReference type="SAM" id="MobiDB-lite"/>
    </source>
</evidence>
<keyword evidence="2" id="KW-0732">Signal</keyword>
<feature type="region of interest" description="Disordered" evidence="1">
    <location>
        <begin position="79"/>
        <end position="128"/>
    </location>
</feature>
<feature type="domain" description="LysM" evidence="3">
    <location>
        <begin position="29"/>
        <end position="76"/>
    </location>
</feature>
<dbReference type="CDD" id="cd00118">
    <property type="entry name" value="LysM"/>
    <property type="match status" value="1"/>
</dbReference>
<dbReference type="InterPro" id="IPR036779">
    <property type="entry name" value="LysM_dom_sf"/>
</dbReference>
<proteinExistence type="predicted"/>
<feature type="compositionally biased region" description="Polar residues" evidence="1">
    <location>
        <begin position="85"/>
        <end position="97"/>
    </location>
</feature>
<dbReference type="InterPro" id="IPR023346">
    <property type="entry name" value="Lysozyme-like_dom_sf"/>
</dbReference>
<feature type="compositionally biased region" description="Polar residues" evidence="1">
    <location>
        <begin position="118"/>
        <end position="128"/>
    </location>
</feature>
<dbReference type="Proteomes" id="UP001501577">
    <property type="component" value="Unassembled WGS sequence"/>
</dbReference>
<dbReference type="RefSeq" id="WP_083498258.1">
    <property type="nucleotide sequence ID" value="NZ_BAAAXQ010000077.1"/>
</dbReference>
<dbReference type="Gene3D" id="3.10.350.10">
    <property type="entry name" value="LysM domain"/>
    <property type="match status" value="1"/>
</dbReference>
<name>A0ABN3YEK8_9ENTE</name>
<comment type="caution">
    <text evidence="4">The sequence shown here is derived from an EMBL/GenBank/DDBJ whole genome shotgun (WGS) entry which is preliminary data.</text>
</comment>
<dbReference type="Pfam" id="PF01476">
    <property type="entry name" value="LysM"/>
    <property type="match status" value="1"/>
</dbReference>
<organism evidence="4 5">
    <name type="scientific">Tetragenococcus solitarius</name>
    <dbReference type="NCBI Taxonomy" id="71453"/>
    <lineage>
        <taxon>Bacteria</taxon>
        <taxon>Bacillati</taxon>
        <taxon>Bacillota</taxon>
        <taxon>Bacilli</taxon>
        <taxon>Lactobacillales</taxon>
        <taxon>Enterococcaceae</taxon>
        <taxon>Tetragenococcus</taxon>
    </lineage>
</organism>
<dbReference type="PROSITE" id="PS51782">
    <property type="entry name" value="LYSM"/>
    <property type="match status" value="1"/>
</dbReference>
<dbReference type="SMART" id="SM00257">
    <property type="entry name" value="LysM"/>
    <property type="match status" value="1"/>
</dbReference>
<sequence length="206" mass="21934">MKLKKLLLGTALTAGTIFAVSTTTANADEIYTIQSNDSLSKISTKYVGDKSLVGPIVKANHIEDENMIYVGEQLTIPTDGKDTKAQQAPVQEQTASASAPKQQVEQQPAAEQQPAQETSSSNGGSTKAQFLAAGGTEEMWNTIVMPESGGNPNAVNPLGYRGLGQTKESWGTGSVEEQTKGMINYANSRYGSVANALSFRSANNWW</sequence>
<gene>
    <name evidence="4" type="ORF">GCM10019998_23440</name>
</gene>
<evidence type="ECO:0000259" key="3">
    <source>
        <dbReference type="PROSITE" id="PS51782"/>
    </source>
</evidence>
<dbReference type="EMBL" id="BAAAXQ010000077">
    <property type="protein sequence ID" value="GAA3026244.1"/>
    <property type="molecule type" value="Genomic_DNA"/>
</dbReference>
<feature type="compositionally biased region" description="Low complexity" evidence="1">
    <location>
        <begin position="99"/>
        <end position="117"/>
    </location>
</feature>